<feature type="signal peptide" evidence="1">
    <location>
        <begin position="1"/>
        <end position="19"/>
    </location>
</feature>
<reference evidence="3 4" key="1">
    <citation type="journal article" date="2024" name="IMA Fungus">
        <title>IMA Genome - F19 : A genome assembly and annotation guide to empower mycologists, including annotated draft genome sequences of Ceratocystis pirilliformis, Diaporthe australafricana, Fusarium ophioides, Paecilomyces lecythidis, and Sporothrix stenoceras.</title>
        <authorList>
            <person name="Aylward J."/>
            <person name="Wilson A.M."/>
            <person name="Visagie C.M."/>
            <person name="Spraker J."/>
            <person name="Barnes I."/>
            <person name="Buitendag C."/>
            <person name="Ceriani C."/>
            <person name="Del Mar Angel L."/>
            <person name="du Plessis D."/>
            <person name="Fuchs T."/>
            <person name="Gasser K."/>
            <person name="Kramer D."/>
            <person name="Li W."/>
            <person name="Munsamy K."/>
            <person name="Piso A."/>
            <person name="Price J.L."/>
            <person name="Sonnekus B."/>
            <person name="Thomas C."/>
            <person name="van der Nest A."/>
            <person name="van Dijk A."/>
            <person name="van Heerden A."/>
            <person name="van Vuuren N."/>
            <person name="Yilmaz N."/>
            <person name="Duong T.A."/>
            <person name="van der Merwe N.A."/>
            <person name="Wingfield M.J."/>
            <person name="Wingfield B.D."/>
        </authorList>
    </citation>
    <scope>NUCLEOTIDE SEQUENCE [LARGE SCALE GENOMIC DNA]</scope>
    <source>
        <strain evidence="3 4">CMW 18300</strain>
    </source>
</reference>
<dbReference type="InterPro" id="IPR029058">
    <property type="entry name" value="AB_hydrolase_fold"/>
</dbReference>
<evidence type="ECO:0000313" key="4">
    <source>
        <dbReference type="Proteomes" id="UP001583177"/>
    </source>
</evidence>
<accession>A0ABR3W078</accession>
<dbReference type="Pfam" id="PF12697">
    <property type="entry name" value="Abhydrolase_6"/>
    <property type="match status" value="1"/>
</dbReference>
<evidence type="ECO:0000256" key="1">
    <source>
        <dbReference type="SAM" id="SignalP"/>
    </source>
</evidence>
<evidence type="ECO:0000259" key="2">
    <source>
        <dbReference type="Pfam" id="PF12697"/>
    </source>
</evidence>
<dbReference type="Proteomes" id="UP001583177">
    <property type="component" value="Unassembled WGS sequence"/>
</dbReference>
<proteinExistence type="predicted"/>
<feature type="chain" id="PRO_5045871569" description="AB hydrolase-1 domain-containing protein" evidence="1">
    <location>
        <begin position="20"/>
        <end position="284"/>
    </location>
</feature>
<dbReference type="InterPro" id="IPR000073">
    <property type="entry name" value="AB_hydrolase_1"/>
</dbReference>
<keyword evidence="1" id="KW-0732">Signal</keyword>
<keyword evidence="4" id="KW-1185">Reference proteome</keyword>
<dbReference type="EMBL" id="JAWRVE010000195">
    <property type="protein sequence ID" value="KAL1849835.1"/>
    <property type="molecule type" value="Genomic_DNA"/>
</dbReference>
<sequence length="284" mass="30033">MHFIALMATLGLAAPAAKRDVLPTVVFTPGAWHGTWAFDTVRSQLETLGYPTEAVALPSVGNTNASVGVAEDAAALAAELATLTDAGKNVVMVCHSYGGVVASVAVEGFGFKDRSAAGLGNNGVIMLVYMTAFAAPAQTSLLDALGGEYLWWMSPDTTNELTILFRLQGEFITAVNGSQVFYADVANETLVDEAVAALKPEPARIFSDDNTYAPWDNGVEVGFFFTEQDQAIPLATQQSMASQFPSGYVSYTMNSSHSPFLSMPEQVTEGVVLAATQGLVKMLL</sequence>
<dbReference type="SUPFAM" id="SSF53474">
    <property type="entry name" value="alpha/beta-Hydrolases"/>
    <property type="match status" value="1"/>
</dbReference>
<feature type="domain" description="AB hydrolase-1" evidence="2">
    <location>
        <begin position="25"/>
        <end position="267"/>
    </location>
</feature>
<comment type="caution">
    <text evidence="3">The sequence shown here is derived from an EMBL/GenBank/DDBJ whole genome shotgun (WGS) entry which is preliminary data.</text>
</comment>
<organism evidence="3 4">
    <name type="scientific">Diaporthe australafricana</name>
    <dbReference type="NCBI Taxonomy" id="127596"/>
    <lineage>
        <taxon>Eukaryota</taxon>
        <taxon>Fungi</taxon>
        <taxon>Dikarya</taxon>
        <taxon>Ascomycota</taxon>
        <taxon>Pezizomycotina</taxon>
        <taxon>Sordariomycetes</taxon>
        <taxon>Sordariomycetidae</taxon>
        <taxon>Diaporthales</taxon>
        <taxon>Diaporthaceae</taxon>
        <taxon>Diaporthe</taxon>
    </lineage>
</organism>
<dbReference type="PANTHER" id="PTHR37017">
    <property type="entry name" value="AB HYDROLASE-1 DOMAIN-CONTAINING PROTEIN-RELATED"/>
    <property type="match status" value="1"/>
</dbReference>
<protein>
    <recommendedName>
        <fullName evidence="2">AB hydrolase-1 domain-containing protein</fullName>
    </recommendedName>
</protein>
<dbReference type="InterPro" id="IPR052897">
    <property type="entry name" value="Sec-Metab_Biosynth_Hydrolase"/>
</dbReference>
<name>A0ABR3W078_9PEZI</name>
<gene>
    <name evidence="3" type="ORF">Daus18300_013148</name>
</gene>
<dbReference type="Gene3D" id="3.40.50.1820">
    <property type="entry name" value="alpha/beta hydrolase"/>
    <property type="match status" value="1"/>
</dbReference>
<dbReference type="PANTHER" id="PTHR37017:SF11">
    <property type="entry name" value="ESTERASE_LIPASE_THIOESTERASE DOMAIN-CONTAINING PROTEIN"/>
    <property type="match status" value="1"/>
</dbReference>
<evidence type="ECO:0000313" key="3">
    <source>
        <dbReference type="EMBL" id="KAL1849835.1"/>
    </source>
</evidence>